<feature type="compositionally biased region" description="Low complexity" evidence="1">
    <location>
        <begin position="208"/>
        <end position="217"/>
    </location>
</feature>
<dbReference type="EMBL" id="SEKV01000100">
    <property type="protein sequence ID" value="TFY64392.1"/>
    <property type="molecule type" value="Genomic_DNA"/>
</dbReference>
<feature type="region of interest" description="Disordered" evidence="1">
    <location>
        <begin position="117"/>
        <end position="141"/>
    </location>
</feature>
<dbReference type="Proteomes" id="UP000298390">
    <property type="component" value="Unassembled WGS sequence"/>
</dbReference>
<feature type="region of interest" description="Disordered" evidence="1">
    <location>
        <begin position="199"/>
        <end position="230"/>
    </location>
</feature>
<name>A0A4Y9YQG5_9APHY</name>
<reference evidence="2 3" key="1">
    <citation type="submission" date="2019-01" db="EMBL/GenBank/DDBJ databases">
        <title>Genome sequencing of the rare red list fungi Fomitopsis rosea.</title>
        <authorList>
            <person name="Buettner E."/>
            <person name="Kellner H."/>
        </authorList>
    </citation>
    <scope>NUCLEOTIDE SEQUENCE [LARGE SCALE GENOMIC DNA]</scope>
    <source>
        <strain evidence="2 3">DSM 105464</strain>
    </source>
</reference>
<dbReference type="AlphaFoldDB" id="A0A4Y9YQG5"/>
<evidence type="ECO:0000313" key="2">
    <source>
        <dbReference type="EMBL" id="TFY64392.1"/>
    </source>
</evidence>
<organism evidence="2 3">
    <name type="scientific">Rhodofomes roseus</name>
    <dbReference type="NCBI Taxonomy" id="34475"/>
    <lineage>
        <taxon>Eukaryota</taxon>
        <taxon>Fungi</taxon>
        <taxon>Dikarya</taxon>
        <taxon>Basidiomycota</taxon>
        <taxon>Agaricomycotina</taxon>
        <taxon>Agaricomycetes</taxon>
        <taxon>Polyporales</taxon>
        <taxon>Rhodofomes</taxon>
    </lineage>
</organism>
<gene>
    <name evidence="2" type="ORF">EVJ58_g2666</name>
</gene>
<evidence type="ECO:0000256" key="1">
    <source>
        <dbReference type="SAM" id="MobiDB-lite"/>
    </source>
</evidence>
<sequence>MAVSVSVLAVTPRLVAFPVAIIAMPMLAVAVTVPGKVVAVAVAVCERVEGKGVDAYPVPSGAPPAAYNASQAEEQKREYGEALGMELELEGRAQVLAVAAACAGGTDCCCSGPAPGSACPSPSDADRPLGGGPPPCAGTRKASHRYCKSTVFVKATLDSVLATVQSLKVKLAEARAQREQHLQQMQALKDEQYKMFEQWRKQHEEQQKQQQQAAQQQPPKPRYPVDFTSA</sequence>
<evidence type="ECO:0000313" key="3">
    <source>
        <dbReference type="Proteomes" id="UP000298390"/>
    </source>
</evidence>
<comment type="caution">
    <text evidence="2">The sequence shown here is derived from an EMBL/GenBank/DDBJ whole genome shotgun (WGS) entry which is preliminary data.</text>
</comment>
<accession>A0A4Y9YQG5</accession>
<protein>
    <submittedName>
        <fullName evidence="2">Uncharacterized protein</fullName>
    </submittedName>
</protein>
<proteinExistence type="predicted"/>